<protein>
    <submittedName>
        <fullName evidence="2">Uncharacterized protein</fullName>
    </submittedName>
</protein>
<dbReference type="AlphaFoldDB" id="A0A918TSY2"/>
<sequence length="105" mass="10940">MAIEEQRKVVSPWAETTADVGSAVLGAAVGIIVGDLIKEEARKPVAFIVACLGVAAIVPAAVDGVREVVAGPNTRRGVKRTLRSIRDAGASTREDLVSEDELFVG</sequence>
<name>A0A918TSY2_9BACT</name>
<gene>
    <name evidence="2" type="ORF">GCM10007100_29840</name>
</gene>
<organism evidence="2 3">
    <name type="scientific">Roseibacillus persicicus</name>
    <dbReference type="NCBI Taxonomy" id="454148"/>
    <lineage>
        <taxon>Bacteria</taxon>
        <taxon>Pseudomonadati</taxon>
        <taxon>Verrucomicrobiota</taxon>
        <taxon>Verrucomicrobiia</taxon>
        <taxon>Verrucomicrobiales</taxon>
        <taxon>Verrucomicrobiaceae</taxon>
        <taxon>Roseibacillus</taxon>
    </lineage>
</organism>
<proteinExistence type="predicted"/>
<dbReference type="RefSeq" id="WP_189571527.1">
    <property type="nucleotide sequence ID" value="NZ_BMXI01000013.1"/>
</dbReference>
<evidence type="ECO:0000313" key="2">
    <source>
        <dbReference type="EMBL" id="GHC60509.1"/>
    </source>
</evidence>
<comment type="caution">
    <text evidence="2">The sequence shown here is derived from an EMBL/GenBank/DDBJ whole genome shotgun (WGS) entry which is preliminary data.</text>
</comment>
<evidence type="ECO:0000313" key="3">
    <source>
        <dbReference type="Proteomes" id="UP000644507"/>
    </source>
</evidence>
<keyword evidence="1" id="KW-0812">Transmembrane</keyword>
<reference evidence="2" key="2">
    <citation type="submission" date="2020-09" db="EMBL/GenBank/DDBJ databases">
        <authorList>
            <person name="Sun Q."/>
            <person name="Kim S."/>
        </authorList>
    </citation>
    <scope>NUCLEOTIDE SEQUENCE</scope>
    <source>
        <strain evidence="2">KCTC 12988</strain>
    </source>
</reference>
<reference evidence="2" key="1">
    <citation type="journal article" date="2014" name="Int. J. Syst. Evol. Microbiol.">
        <title>Complete genome sequence of Corynebacterium casei LMG S-19264T (=DSM 44701T), isolated from a smear-ripened cheese.</title>
        <authorList>
            <consortium name="US DOE Joint Genome Institute (JGI-PGF)"/>
            <person name="Walter F."/>
            <person name="Albersmeier A."/>
            <person name="Kalinowski J."/>
            <person name="Ruckert C."/>
        </authorList>
    </citation>
    <scope>NUCLEOTIDE SEQUENCE</scope>
    <source>
        <strain evidence="2">KCTC 12988</strain>
    </source>
</reference>
<keyword evidence="3" id="KW-1185">Reference proteome</keyword>
<evidence type="ECO:0000256" key="1">
    <source>
        <dbReference type="SAM" id="Phobius"/>
    </source>
</evidence>
<keyword evidence="1" id="KW-0472">Membrane</keyword>
<keyword evidence="1" id="KW-1133">Transmembrane helix</keyword>
<dbReference type="Proteomes" id="UP000644507">
    <property type="component" value="Unassembled WGS sequence"/>
</dbReference>
<accession>A0A918TSY2</accession>
<feature type="transmembrane region" description="Helical" evidence="1">
    <location>
        <begin position="44"/>
        <end position="62"/>
    </location>
</feature>
<dbReference type="EMBL" id="BMXI01000013">
    <property type="protein sequence ID" value="GHC60509.1"/>
    <property type="molecule type" value="Genomic_DNA"/>
</dbReference>